<evidence type="ECO:0000256" key="3">
    <source>
        <dbReference type="ARBA" id="ARBA00022833"/>
    </source>
</evidence>
<dbReference type="CDD" id="cd05283">
    <property type="entry name" value="CAD1"/>
    <property type="match status" value="1"/>
</dbReference>
<dbReference type="InterPro" id="IPR002328">
    <property type="entry name" value="ADH_Zn_CS"/>
</dbReference>
<evidence type="ECO:0000256" key="2">
    <source>
        <dbReference type="ARBA" id="ARBA00022723"/>
    </source>
</evidence>
<protein>
    <recommendedName>
        <fullName evidence="6">Enoyl reductase (ER) domain-containing protein</fullName>
    </recommendedName>
</protein>
<dbReference type="InterPro" id="IPR013154">
    <property type="entry name" value="ADH-like_N"/>
</dbReference>
<comment type="similarity">
    <text evidence="5">Belongs to the zinc-containing alcohol dehydrogenase family.</text>
</comment>
<dbReference type="InterPro" id="IPR047109">
    <property type="entry name" value="CAD-like"/>
</dbReference>
<dbReference type="SUPFAM" id="SSF50129">
    <property type="entry name" value="GroES-like"/>
    <property type="match status" value="1"/>
</dbReference>
<comment type="caution">
    <text evidence="7">The sequence shown here is derived from an EMBL/GenBank/DDBJ whole genome shotgun (WGS) entry which is preliminary data.</text>
</comment>
<evidence type="ECO:0000313" key="7">
    <source>
        <dbReference type="EMBL" id="KAK4495461.1"/>
    </source>
</evidence>
<gene>
    <name evidence="7" type="ORF">PRZ48_013792</name>
</gene>
<keyword evidence="8" id="KW-1185">Reference proteome</keyword>
<dbReference type="InterPro" id="IPR020843">
    <property type="entry name" value="ER"/>
</dbReference>
<evidence type="ECO:0000256" key="1">
    <source>
        <dbReference type="ARBA" id="ARBA00001947"/>
    </source>
</evidence>
<dbReference type="EMBL" id="JAXOVC010000012">
    <property type="protein sequence ID" value="KAK4495461.1"/>
    <property type="molecule type" value="Genomic_DNA"/>
</dbReference>
<dbReference type="Proteomes" id="UP001305779">
    <property type="component" value="Unassembled WGS sequence"/>
</dbReference>
<dbReference type="Gene3D" id="3.90.180.10">
    <property type="entry name" value="Medium-chain alcohol dehydrogenases, catalytic domain"/>
    <property type="match status" value="1"/>
</dbReference>
<dbReference type="Gene3D" id="3.40.50.720">
    <property type="entry name" value="NAD(P)-binding Rossmann-like Domain"/>
    <property type="match status" value="1"/>
</dbReference>
<dbReference type="InterPro" id="IPR013149">
    <property type="entry name" value="ADH-like_C"/>
</dbReference>
<comment type="cofactor">
    <cofactor evidence="1 5">
        <name>Zn(2+)</name>
        <dbReference type="ChEBI" id="CHEBI:29105"/>
    </cofactor>
</comment>
<dbReference type="SMART" id="SM00829">
    <property type="entry name" value="PKS_ER"/>
    <property type="match status" value="1"/>
</dbReference>
<dbReference type="PROSITE" id="PS00059">
    <property type="entry name" value="ADH_ZINC"/>
    <property type="match status" value="1"/>
</dbReference>
<keyword evidence="4" id="KW-0560">Oxidoreductase</keyword>
<accession>A0ABR0E2M6</accession>
<evidence type="ECO:0000256" key="5">
    <source>
        <dbReference type="RuleBase" id="RU361277"/>
    </source>
</evidence>
<dbReference type="Pfam" id="PF00107">
    <property type="entry name" value="ADH_zinc_N"/>
    <property type="match status" value="1"/>
</dbReference>
<evidence type="ECO:0000313" key="8">
    <source>
        <dbReference type="Proteomes" id="UP001305779"/>
    </source>
</evidence>
<proteinExistence type="inferred from homology"/>
<feature type="domain" description="Enoyl reductase (ER)" evidence="6">
    <location>
        <begin position="15"/>
        <end position="336"/>
    </location>
</feature>
<sequence>MSNQEHTLTAYCFNNTSQSFAPKTTTKSLGFNDILIKTTHSGICFTDVHAKSKECGLGHEGVGHIVEVGPAVKHLSIGDRVGWGWLHTCCGHCKTCVTGYRQYCSEARGFAFSDLDQGAFGDARIIDADFAYKLPNGISSVHAAPLMCAGASVYEALDAAGTKSGDRVGIVGLGGLGHMGVLFAKAMGCGVTVISNSMTKLPDAWKLGADEFRHADHIGSVHRRMGAVDEPQSMNIDVLLITSNAVPKLETVLPLLSRRATIVLMTIQQESLEVPYMQFVLPGHRLIASTEASRENHIKMLEFADRHQIKPWVEVFDMDEAGLIEAFQRLESGKQLYRTYRWMYQVTTDNVVLKRQAVDTTGEAVWTLKILYNLAKGWRD</sequence>
<keyword evidence="3 5" id="KW-0862">Zinc</keyword>
<dbReference type="InterPro" id="IPR036291">
    <property type="entry name" value="NAD(P)-bd_dom_sf"/>
</dbReference>
<dbReference type="PANTHER" id="PTHR42683">
    <property type="entry name" value="ALDEHYDE REDUCTASE"/>
    <property type="match status" value="1"/>
</dbReference>
<organism evidence="7 8">
    <name type="scientific">Zasmidium cellare</name>
    <name type="common">Wine cellar mold</name>
    <name type="synonym">Racodium cellare</name>
    <dbReference type="NCBI Taxonomy" id="395010"/>
    <lineage>
        <taxon>Eukaryota</taxon>
        <taxon>Fungi</taxon>
        <taxon>Dikarya</taxon>
        <taxon>Ascomycota</taxon>
        <taxon>Pezizomycotina</taxon>
        <taxon>Dothideomycetes</taxon>
        <taxon>Dothideomycetidae</taxon>
        <taxon>Mycosphaerellales</taxon>
        <taxon>Mycosphaerellaceae</taxon>
        <taxon>Zasmidium</taxon>
    </lineage>
</organism>
<reference evidence="7 8" key="1">
    <citation type="journal article" date="2023" name="G3 (Bethesda)">
        <title>A chromosome-level genome assembly of Zasmidium syzygii isolated from banana leaves.</title>
        <authorList>
            <person name="van Westerhoven A.C."/>
            <person name="Mehrabi R."/>
            <person name="Talebi R."/>
            <person name="Steentjes M.B.F."/>
            <person name="Corcolon B."/>
            <person name="Chong P.A."/>
            <person name="Kema G.H.J."/>
            <person name="Seidl M.F."/>
        </authorList>
    </citation>
    <scope>NUCLEOTIDE SEQUENCE [LARGE SCALE GENOMIC DNA]</scope>
    <source>
        <strain evidence="7 8">P124</strain>
    </source>
</reference>
<evidence type="ECO:0000256" key="4">
    <source>
        <dbReference type="ARBA" id="ARBA00023002"/>
    </source>
</evidence>
<evidence type="ECO:0000259" key="6">
    <source>
        <dbReference type="SMART" id="SM00829"/>
    </source>
</evidence>
<keyword evidence="2 5" id="KW-0479">Metal-binding</keyword>
<dbReference type="SUPFAM" id="SSF51735">
    <property type="entry name" value="NAD(P)-binding Rossmann-fold domains"/>
    <property type="match status" value="1"/>
</dbReference>
<name>A0ABR0E2M6_ZASCE</name>
<dbReference type="InterPro" id="IPR011032">
    <property type="entry name" value="GroES-like_sf"/>
</dbReference>
<dbReference type="Pfam" id="PF08240">
    <property type="entry name" value="ADH_N"/>
    <property type="match status" value="1"/>
</dbReference>